<dbReference type="Proteomes" id="UP001500266">
    <property type="component" value="Unassembled WGS sequence"/>
</dbReference>
<organism evidence="3 4">
    <name type="scientific">Actinomadura keratinilytica</name>
    <dbReference type="NCBI Taxonomy" id="547461"/>
    <lineage>
        <taxon>Bacteria</taxon>
        <taxon>Bacillati</taxon>
        <taxon>Actinomycetota</taxon>
        <taxon>Actinomycetes</taxon>
        <taxon>Streptosporangiales</taxon>
        <taxon>Thermomonosporaceae</taxon>
        <taxon>Actinomadura</taxon>
    </lineage>
</organism>
<keyword evidence="2" id="KW-0812">Transmembrane</keyword>
<evidence type="ECO:0008006" key="5">
    <source>
        <dbReference type="Google" id="ProtNLM"/>
    </source>
</evidence>
<feature type="compositionally biased region" description="Low complexity" evidence="1">
    <location>
        <begin position="183"/>
        <end position="192"/>
    </location>
</feature>
<evidence type="ECO:0000313" key="3">
    <source>
        <dbReference type="EMBL" id="GAA4139525.1"/>
    </source>
</evidence>
<feature type="compositionally biased region" description="Pro residues" evidence="1">
    <location>
        <begin position="171"/>
        <end position="182"/>
    </location>
</feature>
<evidence type="ECO:0000313" key="4">
    <source>
        <dbReference type="Proteomes" id="UP001500266"/>
    </source>
</evidence>
<dbReference type="RefSeq" id="WP_345020935.1">
    <property type="nucleotide sequence ID" value="NZ_BAABDO010000030.1"/>
</dbReference>
<feature type="compositionally biased region" description="Acidic residues" evidence="1">
    <location>
        <begin position="214"/>
        <end position="223"/>
    </location>
</feature>
<dbReference type="InterPro" id="IPR021235">
    <property type="entry name" value="DUF2637"/>
</dbReference>
<reference evidence="4" key="1">
    <citation type="journal article" date="2019" name="Int. J. Syst. Evol. Microbiol.">
        <title>The Global Catalogue of Microorganisms (GCM) 10K type strain sequencing project: providing services to taxonomists for standard genome sequencing and annotation.</title>
        <authorList>
            <consortium name="The Broad Institute Genomics Platform"/>
            <consortium name="The Broad Institute Genome Sequencing Center for Infectious Disease"/>
            <person name="Wu L."/>
            <person name="Ma J."/>
        </authorList>
    </citation>
    <scope>NUCLEOTIDE SEQUENCE [LARGE SCALE GENOMIC DNA]</scope>
    <source>
        <strain evidence="4">JCM 17316</strain>
    </source>
</reference>
<keyword evidence="2" id="KW-0472">Membrane</keyword>
<protein>
    <recommendedName>
        <fullName evidence="5">DUF2637 domain-containing protein</fullName>
    </recommendedName>
</protein>
<keyword evidence="2" id="KW-1133">Transmembrane helix</keyword>
<keyword evidence="4" id="KW-1185">Reference proteome</keyword>
<feature type="transmembrane region" description="Helical" evidence="2">
    <location>
        <begin position="39"/>
        <end position="58"/>
    </location>
</feature>
<feature type="compositionally biased region" description="Low complexity" evidence="1">
    <location>
        <begin position="139"/>
        <end position="170"/>
    </location>
</feature>
<dbReference type="Pfam" id="PF10935">
    <property type="entry name" value="DUF2637"/>
    <property type="match status" value="1"/>
</dbReference>
<feature type="transmembrane region" description="Helical" evidence="2">
    <location>
        <begin position="100"/>
        <end position="120"/>
    </location>
</feature>
<gene>
    <name evidence="3" type="ORF">GCM10022416_25860</name>
</gene>
<name>A0ABP7YPY3_9ACTN</name>
<dbReference type="EMBL" id="BAABDO010000030">
    <property type="protein sequence ID" value="GAA4139525.1"/>
    <property type="molecule type" value="Genomic_DNA"/>
</dbReference>
<accession>A0ABP7YPY3</accession>
<sequence length="300" mass="30492">MSRLLGLLADSGPVVVLASIAAAGSFTHIRDTAAEHGQGGWMAWAIAVCIDLTCVMAARERQRDKRTGRRTGRLSWPTLVLVGGILLSLAANLAQAEPSAWGWITAATPAGAFLVAVSMLERRATGAGARARTAAAVLTAPPSFGNPSSSAPSSSPSGASSSPSGALSEPSAPPSSAPPVPSSPASSSSSGSTGDETARPGLALVDAPRPHGDEQDDQDGDQDDGGRSGGQTVLPVPSADRRGRSASPAGPLLEFARQVAAEHQATHGRPITRDALRARLGVSNQLASNLLRQIRNQNAA</sequence>
<evidence type="ECO:0000256" key="2">
    <source>
        <dbReference type="SAM" id="Phobius"/>
    </source>
</evidence>
<feature type="region of interest" description="Disordered" evidence="1">
    <location>
        <begin position="139"/>
        <end position="250"/>
    </location>
</feature>
<evidence type="ECO:0000256" key="1">
    <source>
        <dbReference type="SAM" id="MobiDB-lite"/>
    </source>
</evidence>
<proteinExistence type="predicted"/>
<comment type="caution">
    <text evidence="3">The sequence shown here is derived from an EMBL/GenBank/DDBJ whole genome shotgun (WGS) entry which is preliminary data.</text>
</comment>
<feature type="transmembrane region" description="Helical" evidence="2">
    <location>
        <begin position="74"/>
        <end position="94"/>
    </location>
</feature>